<comment type="caution">
    <text evidence="11">The sequence shown here is derived from an EMBL/GenBank/DDBJ whole genome shotgun (WGS) entry which is preliminary data.</text>
</comment>
<dbReference type="InterPro" id="IPR004099">
    <property type="entry name" value="Pyr_nucl-diS_OxRdtase_dimer"/>
</dbReference>
<dbReference type="GO" id="GO:0005739">
    <property type="term" value="C:mitochondrion"/>
    <property type="evidence" value="ECO:0007669"/>
    <property type="project" value="TreeGrafter"/>
</dbReference>
<feature type="domain" description="Pyridine nucleotide-disulphide oxidoreductase dimerisation" evidence="9">
    <location>
        <begin position="471"/>
        <end position="567"/>
    </location>
</feature>
<dbReference type="Pfam" id="PF02852">
    <property type="entry name" value="Pyr_redox_dim"/>
    <property type="match status" value="1"/>
</dbReference>
<keyword evidence="4 8" id="KW-0274">FAD</keyword>
<accession>A0A8X7Z9Q3</accession>
<dbReference type="FunFam" id="3.30.390.30:FF:000001">
    <property type="entry name" value="Dihydrolipoyl dehydrogenase"/>
    <property type="match status" value="1"/>
</dbReference>
<evidence type="ECO:0000256" key="3">
    <source>
        <dbReference type="ARBA" id="ARBA00022630"/>
    </source>
</evidence>
<keyword evidence="6" id="KW-1015">Disulfide bond</keyword>
<evidence type="ECO:0000256" key="7">
    <source>
        <dbReference type="ARBA" id="ARBA00023284"/>
    </source>
</evidence>
<sequence>MQSSLTLSLSHSATASTIPKSNYTPNHALRFPPSKLTNLRFCGLRREAFLGSSSLSRSQSLQNKTLSKKINNAISASLSGNGSAPKSFDYDLIIIGAGVGGHGAALHAVEKGLKTAIIEGDVVGGTCVNRGCVPSKALLAVSGRMRELQSEHHMKALGLQVAAAGYDRQGVADHANNLAMKIRNNLTNSMKALGVDILTGFGSILGPQTVRYGKLDDSPGNTVTAKDIIVATGSVPFVPKGIEVDDNDDPLVQYAFSRRLKEEDAKCLANLWKTVITSDHALKLESVPDWIAIVGSGYIGLEFSDVYTALGSEVTFIEALDQLMPGFDPEIGKLAQRVLINPRKIDYQTGVFATKITPAENGKPVSIELIDAKTKEPKETLEVDAALIATGRAPFTKGLGLDNVQVALKNGFVPVDERMQVLNFEGNPVPHLYCIGDANGKMMLAHAASAQGISVVEQITGRDHVLNHLSIPAACFTHPEISMVGLTEPQAREKAEKEGFEVSVTKTSFKANTKALAENEGEGIAKLIYRPDNGEILGVHIFGLHAADLIHEASNAIALGTRIQAATNNSRLYSVGLENASSDLSFVHACTLTSDIKFAVHAHPTLSEVLDELFKSAKVKAHVPGPVSEPVAV</sequence>
<dbReference type="OrthoDB" id="361797at2759"/>
<evidence type="ECO:0000256" key="2">
    <source>
        <dbReference type="ARBA" id="ARBA00007532"/>
    </source>
</evidence>
<proteinExistence type="inferred from homology"/>
<feature type="domain" description="FAD/NAD(P)-binding" evidence="10">
    <location>
        <begin position="90"/>
        <end position="452"/>
    </location>
</feature>
<dbReference type="GO" id="GO:0004148">
    <property type="term" value="F:dihydrolipoyl dehydrogenase (NADH) activity"/>
    <property type="evidence" value="ECO:0007669"/>
    <property type="project" value="TreeGrafter"/>
</dbReference>
<evidence type="ECO:0000256" key="1">
    <source>
        <dbReference type="ARBA" id="ARBA00001974"/>
    </source>
</evidence>
<dbReference type="EMBL" id="JAAWWB010000015">
    <property type="protein sequence ID" value="KAG6765749.1"/>
    <property type="molecule type" value="Genomic_DNA"/>
</dbReference>
<comment type="similarity">
    <text evidence="2 8">Belongs to the class-I pyridine nucleotide-disulfide oxidoreductase family.</text>
</comment>
<evidence type="ECO:0000259" key="9">
    <source>
        <dbReference type="Pfam" id="PF02852"/>
    </source>
</evidence>
<dbReference type="Pfam" id="PF07992">
    <property type="entry name" value="Pyr_redox_2"/>
    <property type="match status" value="1"/>
</dbReference>
<comment type="cofactor">
    <cofactor evidence="1">
        <name>FAD</name>
        <dbReference type="ChEBI" id="CHEBI:57692"/>
    </cofactor>
</comment>
<dbReference type="Proteomes" id="UP000886885">
    <property type="component" value="Chromosome 8A"/>
</dbReference>
<evidence type="ECO:0000256" key="8">
    <source>
        <dbReference type="RuleBase" id="RU003691"/>
    </source>
</evidence>
<dbReference type="AlphaFoldDB" id="A0A8X7Z9Q3"/>
<dbReference type="PANTHER" id="PTHR22912:SF151">
    <property type="entry name" value="DIHYDROLIPOYL DEHYDROGENASE, MITOCHONDRIAL"/>
    <property type="match status" value="1"/>
</dbReference>
<protein>
    <recommendedName>
        <fullName evidence="13">Dihydrolipoyl dehydrogenase</fullName>
    </recommendedName>
</protein>
<keyword evidence="5 8" id="KW-0560">Oxidoreductase</keyword>
<gene>
    <name evidence="11" type="ORF">POTOM_029806</name>
</gene>
<keyword evidence="12" id="KW-1185">Reference proteome</keyword>
<name>A0A8X7Z9Q3_POPTO</name>
<keyword evidence="3 8" id="KW-0285">Flavoprotein</keyword>
<evidence type="ECO:0000259" key="10">
    <source>
        <dbReference type="Pfam" id="PF07992"/>
    </source>
</evidence>
<organism evidence="11 12">
    <name type="scientific">Populus tomentosa</name>
    <name type="common">Chinese white poplar</name>
    <dbReference type="NCBI Taxonomy" id="118781"/>
    <lineage>
        <taxon>Eukaryota</taxon>
        <taxon>Viridiplantae</taxon>
        <taxon>Streptophyta</taxon>
        <taxon>Embryophyta</taxon>
        <taxon>Tracheophyta</taxon>
        <taxon>Spermatophyta</taxon>
        <taxon>Magnoliopsida</taxon>
        <taxon>eudicotyledons</taxon>
        <taxon>Gunneridae</taxon>
        <taxon>Pentapetalae</taxon>
        <taxon>rosids</taxon>
        <taxon>fabids</taxon>
        <taxon>Malpighiales</taxon>
        <taxon>Salicaceae</taxon>
        <taxon>Saliceae</taxon>
        <taxon>Populus</taxon>
    </lineage>
</organism>
<dbReference type="GO" id="GO:0006103">
    <property type="term" value="P:2-oxoglutarate metabolic process"/>
    <property type="evidence" value="ECO:0007669"/>
    <property type="project" value="TreeGrafter"/>
</dbReference>
<evidence type="ECO:0008006" key="13">
    <source>
        <dbReference type="Google" id="ProtNLM"/>
    </source>
</evidence>
<evidence type="ECO:0000313" key="12">
    <source>
        <dbReference type="Proteomes" id="UP000886885"/>
    </source>
</evidence>
<dbReference type="PANTHER" id="PTHR22912">
    <property type="entry name" value="DISULFIDE OXIDOREDUCTASE"/>
    <property type="match status" value="1"/>
</dbReference>
<dbReference type="PROSITE" id="PS00076">
    <property type="entry name" value="PYRIDINE_REDOX_1"/>
    <property type="match status" value="1"/>
</dbReference>
<reference evidence="11" key="1">
    <citation type="journal article" date="2020" name="bioRxiv">
        <title>Hybrid origin of Populus tomentosa Carr. identified through genome sequencing and phylogenomic analysis.</title>
        <authorList>
            <person name="An X."/>
            <person name="Gao K."/>
            <person name="Chen Z."/>
            <person name="Li J."/>
            <person name="Yang X."/>
            <person name="Yang X."/>
            <person name="Zhou J."/>
            <person name="Guo T."/>
            <person name="Zhao T."/>
            <person name="Huang S."/>
            <person name="Miao D."/>
            <person name="Khan W.U."/>
            <person name="Rao P."/>
            <person name="Ye M."/>
            <person name="Lei B."/>
            <person name="Liao W."/>
            <person name="Wang J."/>
            <person name="Ji L."/>
            <person name="Li Y."/>
            <person name="Guo B."/>
            <person name="Mustafa N.S."/>
            <person name="Li S."/>
            <person name="Yun Q."/>
            <person name="Keller S.R."/>
            <person name="Mao J."/>
            <person name="Zhang R."/>
            <person name="Strauss S.H."/>
        </authorList>
    </citation>
    <scope>NUCLEOTIDE SEQUENCE</scope>
    <source>
        <strain evidence="11">GM15</strain>
        <tissue evidence="11">Leaf</tissue>
    </source>
</reference>
<dbReference type="InterPro" id="IPR012999">
    <property type="entry name" value="Pyr_OxRdtase_I_AS"/>
</dbReference>
<dbReference type="InterPro" id="IPR023753">
    <property type="entry name" value="FAD/NAD-binding_dom"/>
</dbReference>
<evidence type="ECO:0000313" key="11">
    <source>
        <dbReference type="EMBL" id="KAG6765749.1"/>
    </source>
</evidence>
<evidence type="ECO:0000256" key="4">
    <source>
        <dbReference type="ARBA" id="ARBA00022827"/>
    </source>
</evidence>
<dbReference type="InterPro" id="IPR050151">
    <property type="entry name" value="Class-I_Pyr_Nuc-Dis_Oxidored"/>
</dbReference>
<evidence type="ECO:0000256" key="6">
    <source>
        <dbReference type="ARBA" id="ARBA00023157"/>
    </source>
</evidence>
<evidence type="ECO:0000256" key="5">
    <source>
        <dbReference type="ARBA" id="ARBA00023002"/>
    </source>
</evidence>
<dbReference type="GO" id="GO:0050660">
    <property type="term" value="F:flavin adenine dinucleotide binding"/>
    <property type="evidence" value="ECO:0007669"/>
    <property type="project" value="TreeGrafter"/>
</dbReference>
<keyword evidence="7 8" id="KW-0676">Redox-active center</keyword>
<dbReference type="GO" id="GO:0045252">
    <property type="term" value="C:oxoglutarate dehydrogenase complex"/>
    <property type="evidence" value="ECO:0007669"/>
    <property type="project" value="TreeGrafter"/>
</dbReference>